<dbReference type="InterPro" id="IPR004681">
    <property type="entry name" value="TRAP_DctM"/>
</dbReference>
<reference evidence="9 10" key="1">
    <citation type="submission" date="2018-06" db="EMBL/GenBank/DDBJ databases">
        <title>Genomic Encyclopedia of Type Strains, Phase IV (KMG-IV): sequencing the most valuable type-strain genomes for metagenomic binning, comparative biology and taxonomic classification.</title>
        <authorList>
            <person name="Goeker M."/>
        </authorList>
    </citation>
    <scope>NUCLEOTIDE SEQUENCE [LARGE SCALE GENOMIC DNA]</scope>
    <source>
        <strain evidence="9 10">DSM 25520</strain>
    </source>
</reference>
<name>A0A366HHC3_9BURK</name>
<dbReference type="Proteomes" id="UP000253628">
    <property type="component" value="Unassembled WGS sequence"/>
</dbReference>
<dbReference type="EMBL" id="QNRQ01000002">
    <property type="protein sequence ID" value="RBP41672.1"/>
    <property type="molecule type" value="Genomic_DNA"/>
</dbReference>
<evidence type="ECO:0000256" key="1">
    <source>
        <dbReference type="ARBA" id="ARBA00004429"/>
    </source>
</evidence>
<accession>A0A366HHC3</accession>
<dbReference type="AlphaFoldDB" id="A0A366HHC3"/>
<evidence type="ECO:0000256" key="4">
    <source>
        <dbReference type="ARBA" id="ARBA00022692"/>
    </source>
</evidence>
<evidence type="ECO:0000256" key="5">
    <source>
        <dbReference type="ARBA" id="ARBA00022989"/>
    </source>
</evidence>
<keyword evidence="10" id="KW-1185">Reference proteome</keyword>
<evidence type="ECO:0000313" key="9">
    <source>
        <dbReference type="EMBL" id="RBP41672.1"/>
    </source>
</evidence>
<comment type="caution">
    <text evidence="7">Lacks conserved residue(s) required for the propagation of feature annotation.</text>
</comment>
<gene>
    <name evidence="9" type="ORF">DFR37_10251</name>
</gene>
<feature type="transmembrane region" description="Helical" evidence="7">
    <location>
        <begin position="141"/>
        <end position="168"/>
    </location>
</feature>
<evidence type="ECO:0000256" key="3">
    <source>
        <dbReference type="ARBA" id="ARBA00022519"/>
    </source>
</evidence>
<proteinExistence type="inferred from homology"/>
<organism evidence="9 10">
    <name type="scientific">Eoetvoesiella caeni</name>
    <dbReference type="NCBI Taxonomy" id="645616"/>
    <lineage>
        <taxon>Bacteria</taxon>
        <taxon>Pseudomonadati</taxon>
        <taxon>Pseudomonadota</taxon>
        <taxon>Betaproteobacteria</taxon>
        <taxon>Burkholderiales</taxon>
        <taxon>Alcaligenaceae</taxon>
        <taxon>Eoetvoesiella</taxon>
    </lineage>
</organism>
<dbReference type="PANTHER" id="PTHR33362:SF5">
    <property type="entry name" value="C4-DICARBOXYLATE TRAP TRANSPORTER LARGE PERMEASE PROTEIN DCTM"/>
    <property type="match status" value="1"/>
</dbReference>
<sequence>MSVQYIGVLGMLALLVLIFARVPVAIAMGLVGTVGYAAISGFDKAFIVLGSTPFEMGSAYALSVVPLFVLMGALASGAGISGQLFSAVRSLFAGARGGPAYAALGASAAFGAVCGSSLAVAATMSRIALPELRQAGYSDKLITGVIAAGGSLGILIPPSIILVIYAIIAEQSVQKLFAAALFPSILLTLFYGLVLAWLIHRKDNHEQISPNVGWKGRWCALLSMWEIILLFGVSIGGIYAGWFSPTESAAVGSFGALLLGVVRRRLSFARVHAAFVETILISSMLFLVVMCAFIFSYFVVLTELPHTLVEWTRGLNASPAVVMLILILFYIVMGCFLDGIGMVLITVPVFFPLVTEVGFDPVWFGVVLVLVVELGLIHPPVGMNIFVIRAQAPEIPLSVIYRGVIPFLLAPIALLLLLVAFPDIALWFPTMLYR</sequence>
<dbReference type="GO" id="GO:0005886">
    <property type="term" value="C:plasma membrane"/>
    <property type="evidence" value="ECO:0007669"/>
    <property type="project" value="UniProtKB-SubCell"/>
</dbReference>
<evidence type="ECO:0000256" key="2">
    <source>
        <dbReference type="ARBA" id="ARBA00022475"/>
    </source>
</evidence>
<dbReference type="InterPro" id="IPR010656">
    <property type="entry name" value="DctM"/>
</dbReference>
<dbReference type="OrthoDB" id="9777699at2"/>
<feature type="transmembrane region" description="Helical" evidence="7">
    <location>
        <begin position="59"/>
        <end position="80"/>
    </location>
</feature>
<dbReference type="PANTHER" id="PTHR33362">
    <property type="entry name" value="SIALIC ACID TRAP TRANSPORTER PERMEASE PROTEIN SIAT-RELATED"/>
    <property type="match status" value="1"/>
</dbReference>
<dbReference type="GO" id="GO:0022857">
    <property type="term" value="F:transmembrane transporter activity"/>
    <property type="evidence" value="ECO:0007669"/>
    <property type="project" value="UniProtKB-UniRule"/>
</dbReference>
<evidence type="ECO:0000256" key="7">
    <source>
        <dbReference type="RuleBase" id="RU369079"/>
    </source>
</evidence>
<keyword evidence="6 7" id="KW-0472">Membrane</keyword>
<comment type="caution">
    <text evidence="9">The sequence shown here is derived from an EMBL/GenBank/DDBJ whole genome shotgun (WGS) entry which is preliminary data.</text>
</comment>
<dbReference type="Pfam" id="PF06808">
    <property type="entry name" value="DctM"/>
    <property type="match status" value="1"/>
</dbReference>
<evidence type="ECO:0000313" key="10">
    <source>
        <dbReference type="Proteomes" id="UP000253628"/>
    </source>
</evidence>
<dbReference type="PIRSF" id="PIRSF006066">
    <property type="entry name" value="HI0050"/>
    <property type="match status" value="1"/>
</dbReference>
<keyword evidence="4 7" id="KW-0812">Transmembrane</keyword>
<keyword evidence="2" id="KW-1003">Cell membrane</keyword>
<feature type="transmembrane region" description="Helical" evidence="7">
    <location>
        <begin position="363"/>
        <end position="388"/>
    </location>
</feature>
<dbReference type="RefSeq" id="WP_113931940.1">
    <property type="nucleotide sequence ID" value="NZ_JACCEU010000002.1"/>
</dbReference>
<feature type="domain" description="TRAP C4-dicarboxylate transport system permease DctM subunit" evidence="8">
    <location>
        <begin position="12"/>
        <end position="423"/>
    </location>
</feature>
<feature type="transmembrane region" description="Helical" evidence="7">
    <location>
        <begin position="180"/>
        <end position="199"/>
    </location>
</feature>
<feature type="transmembrane region" description="Helical" evidence="7">
    <location>
        <begin position="6"/>
        <end position="39"/>
    </location>
</feature>
<feature type="transmembrane region" description="Helical" evidence="7">
    <location>
        <begin position="320"/>
        <end position="351"/>
    </location>
</feature>
<comment type="subcellular location">
    <subcellularLocation>
        <location evidence="1 7">Cell inner membrane</location>
        <topology evidence="1 7">Multi-pass membrane protein</topology>
    </subcellularLocation>
</comment>
<comment type="function">
    <text evidence="7">Part of the tripartite ATP-independent periplasmic (TRAP) transport system.</text>
</comment>
<feature type="transmembrane region" description="Helical" evidence="7">
    <location>
        <begin position="100"/>
        <end position="129"/>
    </location>
</feature>
<evidence type="ECO:0000256" key="6">
    <source>
        <dbReference type="ARBA" id="ARBA00023136"/>
    </source>
</evidence>
<comment type="similarity">
    <text evidence="7">Belongs to the TRAP transporter large permease family.</text>
</comment>
<keyword evidence="5 7" id="KW-1133">Transmembrane helix</keyword>
<evidence type="ECO:0000259" key="8">
    <source>
        <dbReference type="Pfam" id="PF06808"/>
    </source>
</evidence>
<dbReference type="NCBIfam" id="TIGR00786">
    <property type="entry name" value="dctM"/>
    <property type="match status" value="1"/>
</dbReference>
<keyword evidence="7" id="KW-0813">Transport</keyword>
<feature type="transmembrane region" description="Helical" evidence="7">
    <location>
        <begin position="408"/>
        <end position="428"/>
    </location>
</feature>
<feature type="transmembrane region" description="Helical" evidence="7">
    <location>
        <begin position="278"/>
        <end position="300"/>
    </location>
</feature>
<comment type="subunit">
    <text evidence="7">The complex comprises the extracytoplasmic solute receptor protein and the two transmembrane proteins.</text>
</comment>
<keyword evidence="3 7" id="KW-0997">Cell inner membrane</keyword>
<feature type="transmembrane region" description="Helical" evidence="7">
    <location>
        <begin position="220"/>
        <end position="242"/>
    </location>
</feature>
<protein>
    <recommendedName>
        <fullName evidence="7">TRAP transporter large permease protein</fullName>
    </recommendedName>
</protein>